<gene>
    <name evidence="3" type="ORF">COT49_00965</name>
</gene>
<comment type="caution">
    <text evidence="3">The sequence shown here is derived from an EMBL/GenBank/DDBJ whole genome shotgun (WGS) entry which is preliminary data.</text>
</comment>
<dbReference type="GO" id="GO:0015986">
    <property type="term" value="P:proton motive force-driven ATP synthesis"/>
    <property type="evidence" value="ECO:0007669"/>
    <property type="project" value="InterPro"/>
</dbReference>
<name>A0A2H0XGM1_UNCKA</name>
<sequence>MPNQLLTVEVKTLSDQPVKVTAYSVSSTNGRGRFDILPNHANFITLIKDFLIVKTVGNEKTIKFKEGVLYCKKDKVKIFIEN</sequence>
<keyword evidence="1" id="KW-0139">CF(1)</keyword>
<dbReference type="EMBL" id="PEYT01000005">
    <property type="protein sequence ID" value="PIS23288.1"/>
    <property type="molecule type" value="Genomic_DNA"/>
</dbReference>
<dbReference type="Proteomes" id="UP000230340">
    <property type="component" value="Unassembled WGS sequence"/>
</dbReference>
<dbReference type="InterPro" id="IPR020546">
    <property type="entry name" value="ATP_synth_F1_dsu/esu_N"/>
</dbReference>
<dbReference type="SUPFAM" id="SSF51344">
    <property type="entry name" value="Epsilon subunit of F1F0-ATP synthase N-terminal domain"/>
    <property type="match status" value="1"/>
</dbReference>
<dbReference type="AlphaFoldDB" id="A0A2H0XGM1"/>
<evidence type="ECO:0000256" key="1">
    <source>
        <dbReference type="ARBA" id="ARBA00023196"/>
    </source>
</evidence>
<proteinExistence type="predicted"/>
<evidence type="ECO:0000259" key="2">
    <source>
        <dbReference type="Pfam" id="PF02823"/>
    </source>
</evidence>
<reference evidence="4" key="1">
    <citation type="submission" date="2017-09" db="EMBL/GenBank/DDBJ databases">
        <title>Depth-based differentiation of microbial function through sediment-hosted aquifers and enrichment of novel symbionts in the deep terrestrial subsurface.</title>
        <authorList>
            <person name="Probst A.J."/>
            <person name="Ladd B."/>
            <person name="Jarett J.K."/>
            <person name="Geller-Mcgrath D.E."/>
            <person name="Sieber C.M.K."/>
            <person name="Emerson J.B."/>
            <person name="Anantharaman K."/>
            <person name="Thomas B.C."/>
            <person name="Malmstrom R."/>
            <person name="Stieglmeier M."/>
            <person name="Klingl A."/>
            <person name="Woyke T."/>
            <person name="Ryan C.M."/>
            <person name="Banfield J.F."/>
        </authorList>
    </citation>
    <scope>NUCLEOTIDE SEQUENCE [LARGE SCALE GENOMIC DNA]</scope>
</reference>
<evidence type="ECO:0000313" key="4">
    <source>
        <dbReference type="Proteomes" id="UP000230340"/>
    </source>
</evidence>
<feature type="domain" description="ATP synthase F1 complex delta/epsilon subunit N-terminal" evidence="2">
    <location>
        <begin position="7"/>
        <end position="81"/>
    </location>
</feature>
<dbReference type="InterPro" id="IPR036771">
    <property type="entry name" value="ATPsynth_dsu/esu_N"/>
</dbReference>
<organism evidence="3 4">
    <name type="scientific">candidate division WWE3 bacterium CG08_land_8_20_14_0_20_40_13</name>
    <dbReference type="NCBI Taxonomy" id="1975084"/>
    <lineage>
        <taxon>Bacteria</taxon>
        <taxon>Katanobacteria</taxon>
    </lineage>
</organism>
<keyword evidence="1" id="KW-0066">ATP synthesis</keyword>
<evidence type="ECO:0000313" key="3">
    <source>
        <dbReference type="EMBL" id="PIS23288.1"/>
    </source>
</evidence>
<dbReference type="Pfam" id="PF02823">
    <property type="entry name" value="ATP-synt_DE_N"/>
    <property type="match status" value="1"/>
</dbReference>
<accession>A0A2H0XGM1</accession>
<protein>
    <recommendedName>
        <fullName evidence="2">ATP synthase F1 complex delta/epsilon subunit N-terminal domain-containing protein</fullName>
    </recommendedName>
</protein>
<dbReference type="GO" id="GO:0045259">
    <property type="term" value="C:proton-transporting ATP synthase complex"/>
    <property type="evidence" value="ECO:0007669"/>
    <property type="project" value="UniProtKB-KW"/>
</dbReference>
<dbReference type="Gene3D" id="2.60.15.10">
    <property type="entry name" value="F0F1 ATP synthase delta/epsilon subunit, N-terminal"/>
    <property type="match status" value="1"/>
</dbReference>